<dbReference type="SUPFAM" id="SSF109998">
    <property type="entry name" value="Triger factor/SurA peptide-binding domain-like"/>
    <property type="match status" value="1"/>
</dbReference>
<sequence length="264" mass="28476">MKQTFTDISVNGEAISPELIATEAQNHPAPKGKPGMAWMAAARALAVRTLILQEAKRRGLSPDPMEMAPGLWETEEEAIIRQVLDEAVETEAPTPQAVRAAYEANPKRHRSPALFEAAHILFAARPDAVVARKVAKDQAEALLAKIKAEPKAFDALARDHSACSSRANGGRLGQISAGDTVAEFEAALLRLEQGEIADKPVESRYGFHIVRLDARADGEVLPFEAVETALRSALEKTAWVRACRAFVDGLAEQANVTGITLRVA</sequence>
<dbReference type="AlphaFoldDB" id="A0A286IDK5"/>
<gene>
    <name evidence="10" type="ORF">SAMN05877838_3143</name>
</gene>
<evidence type="ECO:0000256" key="2">
    <source>
        <dbReference type="ARBA" id="ARBA00007656"/>
    </source>
</evidence>
<accession>A0A286IDK5</accession>
<dbReference type="InterPro" id="IPR000297">
    <property type="entry name" value="PPIase_PpiC"/>
</dbReference>
<evidence type="ECO:0000256" key="8">
    <source>
        <dbReference type="PROSITE-ProRule" id="PRU00278"/>
    </source>
</evidence>
<evidence type="ECO:0000313" key="10">
    <source>
        <dbReference type="EMBL" id="SOE18223.1"/>
    </source>
</evidence>
<comment type="catalytic activity">
    <reaction evidence="1">
        <text>[protein]-peptidylproline (omega=180) = [protein]-peptidylproline (omega=0)</text>
        <dbReference type="Rhea" id="RHEA:16237"/>
        <dbReference type="Rhea" id="RHEA-COMP:10747"/>
        <dbReference type="Rhea" id="RHEA-COMP:10748"/>
        <dbReference type="ChEBI" id="CHEBI:83833"/>
        <dbReference type="ChEBI" id="CHEBI:83834"/>
        <dbReference type="EC" id="5.2.1.8"/>
    </reaction>
</comment>
<dbReference type="PROSITE" id="PS01096">
    <property type="entry name" value="PPIC_PPIASE_1"/>
    <property type="match status" value="1"/>
</dbReference>
<reference evidence="11" key="1">
    <citation type="submission" date="2017-08" db="EMBL/GenBank/DDBJ databases">
        <authorList>
            <person name="Varghese N."/>
            <person name="Submissions S."/>
        </authorList>
    </citation>
    <scope>NUCLEOTIDE SEQUENCE [LARGE SCALE GENOMIC DNA]</scope>
    <source>
        <strain evidence="11">KCTC 23107</strain>
    </source>
</reference>
<evidence type="ECO:0000256" key="1">
    <source>
        <dbReference type="ARBA" id="ARBA00000971"/>
    </source>
</evidence>
<keyword evidence="8 10" id="KW-0413">Isomerase</keyword>
<dbReference type="InterPro" id="IPR023058">
    <property type="entry name" value="PPIase_PpiC_CS"/>
</dbReference>
<dbReference type="PANTHER" id="PTHR47245:SF2">
    <property type="entry name" value="PEPTIDYL-PROLYL CIS-TRANS ISOMERASE HP_0175-RELATED"/>
    <property type="match status" value="1"/>
</dbReference>
<proteinExistence type="inferred from homology"/>
<feature type="domain" description="PpiC" evidence="9">
    <location>
        <begin position="112"/>
        <end position="214"/>
    </location>
</feature>
<evidence type="ECO:0000256" key="4">
    <source>
        <dbReference type="ARBA" id="ARBA00018370"/>
    </source>
</evidence>
<evidence type="ECO:0000256" key="5">
    <source>
        <dbReference type="ARBA" id="ARBA00023110"/>
    </source>
</evidence>
<evidence type="ECO:0000256" key="6">
    <source>
        <dbReference type="ARBA" id="ARBA00030642"/>
    </source>
</evidence>
<dbReference type="GO" id="GO:0003755">
    <property type="term" value="F:peptidyl-prolyl cis-trans isomerase activity"/>
    <property type="evidence" value="ECO:0007669"/>
    <property type="project" value="UniProtKB-KW"/>
</dbReference>
<dbReference type="PROSITE" id="PS50198">
    <property type="entry name" value="PPIC_PPIASE_2"/>
    <property type="match status" value="1"/>
</dbReference>
<organism evidence="10 11">
    <name type="scientific">Hoeflea halophila</name>
    <dbReference type="NCBI Taxonomy" id="714899"/>
    <lineage>
        <taxon>Bacteria</taxon>
        <taxon>Pseudomonadati</taxon>
        <taxon>Pseudomonadota</taxon>
        <taxon>Alphaproteobacteria</taxon>
        <taxon>Hyphomicrobiales</taxon>
        <taxon>Rhizobiaceae</taxon>
        <taxon>Hoeflea</taxon>
    </lineage>
</organism>
<dbReference type="PANTHER" id="PTHR47245">
    <property type="entry name" value="PEPTIDYLPROLYL ISOMERASE"/>
    <property type="match status" value="1"/>
</dbReference>
<dbReference type="SUPFAM" id="SSF54534">
    <property type="entry name" value="FKBP-like"/>
    <property type="match status" value="1"/>
</dbReference>
<dbReference type="InterPro" id="IPR050245">
    <property type="entry name" value="PrsA_foldase"/>
</dbReference>
<keyword evidence="11" id="KW-1185">Reference proteome</keyword>
<dbReference type="Gene3D" id="3.10.50.40">
    <property type="match status" value="1"/>
</dbReference>
<name>A0A286IDK5_9HYPH</name>
<dbReference type="RefSeq" id="WP_097108721.1">
    <property type="nucleotide sequence ID" value="NZ_OCPC01000005.1"/>
</dbReference>
<keyword evidence="5 8" id="KW-0697">Rotamase</keyword>
<evidence type="ECO:0000313" key="11">
    <source>
        <dbReference type="Proteomes" id="UP000219465"/>
    </source>
</evidence>
<dbReference type="OrthoDB" id="196786at2"/>
<dbReference type="EMBL" id="OCPC01000005">
    <property type="protein sequence ID" value="SOE18223.1"/>
    <property type="molecule type" value="Genomic_DNA"/>
</dbReference>
<dbReference type="InterPro" id="IPR046357">
    <property type="entry name" value="PPIase_dom_sf"/>
</dbReference>
<evidence type="ECO:0000256" key="7">
    <source>
        <dbReference type="ARBA" id="ARBA00031484"/>
    </source>
</evidence>
<protein>
    <recommendedName>
        <fullName evidence="4">Parvulin-like PPIase</fullName>
        <ecNumber evidence="3">5.2.1.8</ecNumber>
    </recommendedName>
    <alternativeName>
        <fullName evidence="6">Peptidyl-prolyl cis-trans isomerase plp</fullName>
    </alternativeName>
    <alternativeName>
        <fullName evidence="7">Rotamase plp</fullName>
    </alternativeName>
</protein>
<dbReference type="InterPro" id="IPR027304">
    <property type="entry name" value="Trigger_fact/SurA_dom_sf"/>
</dbReference>
<dbReference type="Proteomes" id="UP000219465">
    <property type="component" value="Unassembled WGS sequence"/>
</dbReference>
<evidence type="ECO:0000259" key="9">
    <source>
        <dbReference type="PROSITE" id="PS50198"/>
    </source>
</evidence>
<dbReference type="Pfam" id="PF00639">
    <property type="entry name" value="Rotamase"/>
    <property type="match status" value="1"/>
</dbReference>
<dbReference type="EC" id="5.2.1.8" evidence="3"/>
<comment type="similarity">
    <text evidence="2">Belongs to the PpiC/parvulin rotamase family.</text>
</comment>
<evidence type="ECO:0000256" key="3">
    <source>
        <dbReference type="ARBA" id="ARBA00013194"/>
    </source>
</evidence>